<evidence type="ECO:0000256" key="2">
    <source>
        <dbReference type="SAM" id="Coils"/>
    </source>
</evidence>
<feature type="coiled-coil region" evidence="2">
    <location>
        <begin position="178"/>
        <end position="205"/>
    </location>
</feature>
<dbReference type="PANTHER" id="PTHR21683:SF3">
    <property type="entry name" value="CILIA AND FLAGELLA ASSOCIATED PROTEIN 100"/>
    <property type="match status" value="1"/>
</dbReference>
<evidence type="ECO:0000313" key="6">
    <source>
        <dbReference type="Proteomes" id="UP001154078"/>
    </source>
</evidence>
<dbReference type="InterPro" id="IPR051147">
    <property type="entry name" value="CFAP_domain-containing"/>
</dbReference>
<feature type="compositionally biased region" description="Pro residues" evidence="3">
    <location>
        <begin position="533"/>
        <end position="545"/>
    </location>
</feature>
<gene>
    <name evidence="5" type="ORF">MELIAE_LOCUS1861</name>
</gene>
<dbReference type="GO" id="GO:0005856">
    <property type="term" value="C:cytoskeleton"/>
    <property type="evidence" value="ECO:0007669"/>
    <property type="project" value="UniProtKB-ARBA"/>
</dbReference>
<evidence type="ECO:0000256" key="1">
    <source>
        <dbReference type="ARBA" id="ARBA00023054"/>
    </source>
</evidence>
<evidence type="ECO:0000313" key="5">
    <source>
        <dbReference type="EMBL" id="CAH0547992.1"/>
    </source>
</evidence>
<dbReference type="Pfam" id="PF13863">
    <property type="entry name" value="DUF4200"/>
    <property type="match status" value="1"/>
</dbReference>
<name>A0A9P0AVE8_BRAAE</name>
<dbReference type="AlphaFoldDB" id="A0A9P0AVE8"/>
<keyword evidence="1 2" id="KW-0175">Coiled coil</keyword>
<proteinExistence type="predicted"/>
<dbReference type="InterPro" id="IPR025252">
    <property type="entry name" value="DUF4200"/>
</dbReference>
<dbReference type="PANTHER" id="PTHR21683">
    <property type="entry name" value="COILED-COIL DOMAIN-CONTAINING PROTEIN 42 LIKE-2-LIKE-RELATED"/>
    <property type="match status" value="1"/>
</dbReference>
<evidence type="ECO:0000256" key="3">
    <source>
        <dbReference type="SAM" id="MobiDB-lite"/>
    </source>
</evidence>
<sequence>MSEGSGVTRLTVTDESVLRNEQVQRPKFHLVKKKLIPPKPKTKIIKRYFTSAAHVNEENQRNFKKEPSPFSYPNDLEMFAHKVMTKAWRAEVIKNELNKKAIERTNYTSRQNEDLLNRLYVKEPVVTNMKTIVDVDPEYFKAVEGRPYKEKFNYLRYKNVMRDLLKMKIMIGYREDDIMLIEDNIKTEKKIIEDLKERYQEYVNVFEEFLFRDHTASMNLLHEADLVSKLCNQKYEEFKAMAKEYSGLRSVLYGLEEKWRNCQMYQKFLYLISPISWRRENDPNLNKDKEFITVDAVKEIYNKYNTTEDKTLDELMDGFMKEYETLEAPKLYFTDPYQLMEIFLFMEMQNLNSLLHSEELAEPIEVVKASMEKARIEFDSEIQTLEESIDKLEGGILWEEERAKYLEELAHELINGPFKDLLINESLLDLHVYVEDVYETRIAQNDANLSMGEMIQAIVNRYRDELLQLDKLPVEQVAKLEGNAYMEQIKILKLAEDAKKQYQSLERLTLSIEKAFEPPFRKTGRQIKNRSPPLNPPKPLPPPPRVLTEAETDFLTFFTDYCEFSDDVRNYGINPEQVLEEVAEQVNN</sequence>
<feature type="region of interest" description="Disordered" evidence="3">
    <location>
        <begin position="521"/>
        <end position="545"/>
    </location>
</feature>
<evidence type="ECO:0000259" key="4">
    <source>
        <dbReference type="Pfam" id="PF13863"/>
    </source>
</evidence>
<accession>A0A9P0AVE8</accession>
<dbReference type="Proteomes" id="UP001154078">
    <property type="component" value="Chromosome 1"/>
</dbReference>
<protein>
    <recommendedName>
        <fullName evidence="4">DUF4200 domain-containing protein</fullName>
    </recommendedName>
</protein>
<dbReference type="EMBL" id="OV121132">
    <property type="protein sequence ID" value="CAH0547992.1"/>
    <property type="molecule type" value="Genomic_DNA"/>
</dbReference>
<keyword evidence="6" id="KW-1185">Reference proteome</keyword>
<organism evidence="5 6">
    <name type="scientific">Brassicogethes aeneus</name>
    <name type="common">Rape pollen beetle</name>
    <name type="synonym">Meligethes aeneus</name>
    <dbReference type="NCBI Taxonomy" id="1431903"/>
    <lineage>
        <taxon>Eukaryota</taxon>
        <taxon>Metazoa</taxon>
        <taxon>Ecdysozoa</taxon>
        <taxon>Arthropoda</taxon>
        <taxon>Hexapoda</taxon>
        <taxon>Insecta</taxon>
        <taxon>Pterygota</taxon>
        <taxon>Neoptera</taxon>
        <taxon>Endopterygota</taxon>
        <taxon>Coleoptera</taxon>
        <taxon>Polyphaga</taxon>
        <taxon>Cucujiformia</taxon>
        <taxon>Nitidulidae</taxon>
        <taxon>Meligethinae</taxon>
        <taxon>Brassicogethes</taxon>
    </lineage>
</organism>
<feature type="domain" description="DUF4200" evidence="4">
    <location>
        <begin position="162"/>
        <end position="274"/>
    </location>
</feature>
<dbReference type="OrthoDB" id="10264063at2759"/>
<reference evidence="5" key="1">
    <citation type="submission" date="2021-12" db="EMBL/GenBank/DDBJ databases">
        <authorList>
            <person name="King R."/>
        </authorList>
    </citation>
    <scope>NUCLEOTIDE SEQUENCE</scope>
</reference>